<dbReference type="InterPro" id="IPR045865">
    <property type="entry name" value="ACT-like_dom_sf"/>
</dbReference>
<protein>
    <recommendedName>
        <fullName evidence="7">Bifunctional chorismate mutase/prephenate dehydratase</fullName>
        <ecNumber evidence="6">4.2.1.51</ecNumber>
        <ecNumber evidence="5">5.4.99.5</ecNumber>
    </recommendedName>
    <alternativeName>
        <fullName evidence="13">Chorismate mutase-prephenate dehydratase</fullName>
    </alternativeName>
    <alternativeName>
        <fullName evidence="12">p-protein</fullName>
    </alternativeName>
</protein>
<comment type="pathway">
    <text evidence="4">Metabolic intermediate biosynthesis; prephenate biosynthesis; prephenate from chorismate: step 1/1.</text>
</comment>
<dbReference type="OrthoDB" id="9802281at2"/>
<gene>
    <name evidence="18" type="primary">pheA</name>
    <name evidence="18" type="ORF">EC9_16280</name>
</gene>
<dbReference type="EMBL" id="CP036261">
    <property type="protein sequence ID" value="QDS87450.1"/>
    <property type="molecule type" value="Genomic_DNA"/>
</dbReference>
<evidence type="ECO:0000256" key="13">
    <source>
        <dbReference type="ARBA" id="ARBA00031520"/>
    </source>
</evidence>
<dbReference type="PROSITE" id="PS51671">
    <property type="entry name" value="ACT"/>
    <property type="match status" value="1"/>
</dbReference>
<dbReference type="Proteomes" id="UP000319557">
    <property type="component" value="Chromosome"/>
</dbReference>
<dbReference type="EC" id="4.2.1.51" evidence="6"/>
<dbReference type="UniPathway" id="UPA00121">
    <property type="reaction ID" value="UER00345"/>
</dbReference>
<evidence type="ECO:0000256" key="2">
    <source>
        <dbReference type="ARBA" id="ARBA00002364"/>
    </source>
</evidence>
<comment type="catalytic activity">
    <reaction evidence="1">
        <text>chorismate = prephenate</text>
        <dbReference type="Rhea" id="RHEA:13897"/>
        <dbReference type="ChEBI" id="CHEBI:29748"/>
        <dbReference type="ChEBI" id="CHEBI:29934"/>
        <dbReference type="EC" id="5.4.99.5"/>
    </reaction>
</comment>
<evidence type="ECO:0000256" key="14">
    <source>
        <dbReference type="ARBA" id="ARBA00047848"/>
    </source>
</evidence>
<dbReference type="Gene3D" id="3.40.190.10">
    <property type="entry name" value="Periplasmic binding protein-like II"/>
    <property type="match status" value="2"/>
</dbReference>
<comment type="pathway">
    <text evidence="3">Amino-acid biosynthesis; L-phenylalanine biosynthesis; phenylpyruvate from prephenate: step 1/1.</text>
</comment>
<evidence type="ECO:0000256" key="6">
    <source>
        <dbReference type="ARBA" id="ARBA00013147"/>
    </source>
</evidence>
<dbReference type="Gene3D" id="3.30.70.260">
    <property type="match status" value="1"/>
</dbReference>
<dbReference type="SUPFAM" id="SSF55021">
    <property type="entry name" value="ACT-like"/>
    <property type="match status" value="1"/>
</dbReference>
<dbReference type="PROSITE" id="PS51171">
    <property type="entry name" value="PREPHENATE_DEHYDR_3"/>
    <property type="match status" value="1"/>
</dbReference>
<evidence type="ECO:0000256" key="15">
    <source>
        <dbReference type="PIRSR" id="PIRSR001500-2"/>
    </source>
</evidence>
<dbReference type="KEGG" id="ruv:EC9_16280"/>
<evidence type="ECO:0000256" key="3">
    <source>
        <dbReference type="ARBA" id="ARBA00004741"/>
    </source>
</evidence>
<evidence type="ECO:0000313" key="18">
    <source>
        <dbReference type="EMBL" id="QDS87450.1"/>
    </source>
</evidence>
<dbReference type="NCBIfam" id="NF008865">
    <property type="entry name" value="PRK11898.1"/>
    <property type="match status" value="1"/>
</dbReference>
<evidence type="ECO:0000256" key="4">
    <source>
        <dbReference type="ARBA" id="ARBA00004817"/>
    </source>
</evidence>
<evidence type="ECO:0000313" key="19">
    <source>
        <dbReference type="Proteomes" id="UP000319557"/>
    </source>
</evidence>
<dbReference type="InterPro" id="IPR002912">
    <property type="entry name" value="ACT_dom"/>
</dbReference>
<keyword evidence="10" id="KW-0584">Phenylalanine biosynthesis</keyword>
<feature type="domain" description="Prephenate dehydratase" evidence="16">
    <location>
        <begin position="79"/>
        <end position="253"/>
    </location>
</feature>
<keyword evidence="8" id="KW-0028">Amino-acid biosynthesis</keyword>
<sequence>MAGDSERLMEIDRAILDLVAQRVHLLRGANTNAPVEELGARIGPSVSEVATAARIDAERLTMLMRHVASLSNAELETGRIAYLGPQHSYSHLAAIKYFGDAALLTPESTIAAVFDAVVRGQATMGIVPVENSTDGRVVDTLGMFVQTPVNICGEVLLPIHHYLLSRTPRDQIVEIYSKPQALSQCRGWLAQHMPNAQLKELSSTAAAAKLAAENPGVAAIASEAAGREYGLNVIAASIEDNPNNVTRFAVLGEREPESSGDDKTALVLQIIHRPGALADVMNVFKKHNLNLTWIESYPMPAGPNEYLFFVELEGHKHDAPVMKAIEDLEALTIRRDILGSYPKDRSRS</sequence>
<dbReference type="Pfam" id="PF01842">
    <property type="entry name" value="ACT"/>
    <property type="match status" value="1"/>
</dbReference>
<evidence type="ECO:0000256" key="7">
    <source>
        <dbReference type="ARBA" id="ARBA00014401"/>
    </source>
</evidence>
<evidence type="ECO:0000256" key="1">
    <source>
        <dbReference type="ARBA" id="ARBA00000824"/>
    </source>
</evidence>
<evidence type="ECO:0000259" key="16">
    <source>
        <dbReference type="PROSITE" id="PS51171"/>
    </source>
</evidence>
<evidence type="ECO:0000256" key="9">
    <source>
        <dbReference type="ARBA" id="ARBA00023141"/>
    </source>
</evidence>
<dbReference type="GO" id="GO:0004664">
    <property type="term" value="F:prephenate dehydratase activity"/>
    <property type="evidence" value="ECO:0007669"/>
    <property type="project" value="UniProtKB-EC"/>
</dbReference>
<proteinExistence type="predicted"/>
<organism evidence="18 19">
    <name type="scientific">Rosistilla ulvae</name>
    <dbReference type="NCBI Taxonomy" id="1930277"/>
    <lineage>
        <taxon>Bacteria</taxon>
        <taxon>Pseudomonadati</taxon>
        <taxon>Planctomycetota</taxon>
        <taxon>Planctomycetia</taxon>
        <taxon>Pirellulales</taxon>
        <taxon>Pirellulaceae</taxon>
        <taxon>Rosistilla</taxon>
    </lineage>
</organism>
<dbReference type="SUPFAM" id="SSF53850">
    <property type="entry name" value="Periplasmic binding protein-like II"/>
    <property type="match status" value="1"/>
</dbReference>
<name>A0A517LXV7_9BACT</name>
<keyword evidence="9" id="KW-0057">Aromatic amino acid biosynthesis</keyword>
<dbReference type="InterPro" id="IPR008242">
    <property type="entry name" value="Chor_mutase/pphenate_deHydtase"/>
</dbReference>
<dbReference type="PIRSF" id="PIRSF001500">
    <property type="entry name" value="Chor_mut_pdt_Ppr"/>
    <property type="match status" value="1"/>
</dbReference>
<evidence type="ECO:0000259" key="17">
    <source>
        <dbReference type="PROSITE" id="PS51671"/>
    </source>
</evidence>
<keyword evidence="11" id="KW-0456">Lyase</keyword>
<dbReference type="CDD" id="cd04905">
    <property type="entry name" value="ACT_CM-PDT"/>
    <property type="match status" value="1"/>
</dbReference>
<dbReference type="GO" id="GO:0009094">
    <property type="term" value="P:L-phenylalanine biosynthetic process"/>
    <property type="evidence" value="ECO:0007669"/>
    <property type="project" value="UniProtKB-UniPathway"/>
</dbReference>
<evidence type="ECO:0000256" key="11">
    <source>
        <dbReference type="ARBA" id="ARBA00023239"/>
    </source>
</evidence>
<evidence type="ECO:0000256" key="10">
    <source>
        <dbReference type="ARBA" id="ARBA00023222"/>
    </source>
</evidence>
<dbReference type="AlphaFoldDB" id="A0A517LXV7"/>
<dbReference type="Pfam" id="PF00800">
    <property type="entry name" value="PDT"/>
    <property type="match status" value="1"/>
</dbReference>
<feature type="site" description="Essential for prephenate dehydratase activity" evidence="15">
    <location>
        <position position="246"/>
    </location>
</feature>
<comment type="catalytic activity">
    <reaction evidence="14">
        <text>prephenate + H(+) = 3-phenylpyruvate + CO2 + H2O</text>
        <dbReference type="Rhea" id="RHEA:21648"/>
        <dbReference type="ChEBI" id="CHEBI:15377"/>
        <dbReference type="ChEBI" id="CHEBI:15378"/>
        <dbReference type="ChEBI" id="CHEBI:16526"/>
        <dbReference type="ChEBI" id="CHEBI:18005"/>
        <dbReference type="ChEBI" id="CHEBI:29934"/>
        <dbReference type="EC" id="4.2.1.51"/>
    </reaction>
</comment>
<evidence type="ECO:0000256" key="5">
    <source>
        <dbReference type="ARBA" id="ARBA00012404"/>
    </source>
</evidence>
<evidence type="ECO:0000256" key="8">
    <source>
        <dbReference type="ARBA" id="ARBA00022605"/>
    </source>
</evidence>
<dbReference type="GO" id="GO:0004106">
    <property type="term" value="F:chorismate mutase activity"/>
    <property type="evidence" value="ECO:0007669"/>
    <property type="project" value="UniProtKB-EC"/>
</dbReference>
<dbReference type="CDD" id="cd13630">
    <property type="entry name" value="PBP2_PDT_1"/>
    <property type="match status" value="1"/>
</dbReference>
<evidence type="ECO:0000256" key="12">
    <source>
        <dbReference type="ARBA" id="ARBA00031175"/>
    </source>
</evidence>
<dbReference type="EC" id="5.4.99.5" evidence="5"/>
<dbReference type="InterPro" id="IPR001086">
    <property type="entry name" value="Preph_deHydtase"/>
</dbReference>
<dbReference type="RefSeq" id="WP_145343819.1">
    <property type="nucleotide sequence ID" value="NZ_CP036261.1"/>
</dbReference>
<keyword evidence="19" id="KW-1185">Reference proteome</keyword>
<reference evidence="18 19" key="1">
    <citation type="submission" date="2019-02" db="EMBL/GenBank/DDBJ databases">
        <title>Deep-cultivation of Planctomycetes and their phenomic and genomic characterization uncovers novel biology.</title>
        <authorList>
            <person name="Wiegand S."/>
            <person name="Jogler M."/>
            <person name="Boedeker C."/>
            <person name="Pinto D."/>
            <person name="Vollmers J."/>
            <person name="Rivas-Marin E."/>
            <person name="Kohn T."/>
            <person name="Peeters S.H."/>
            <person name="Heuer A."/>
            <person name="Rast P."/>
            <person name="Oberbeckmann S."/>
            <person name="Bunk B."/>
            <person name="Jeske O."/>
            <person name="Meyerdierks A."/>
            <person name="Storesund J.E."/>
            <person name="Kallscheuer N."/>
            <person name="Luecker S."/>
            <person name="Lage O.M."/>
            <person name="Pohl T."/>
            <person name="Merkel B.J."/>
            <person name="Hornburger P."/>
            <person name="Mueller R.-W."/>
            <person name="Bruemmer F."/>
            <person name="Labrenz M."/>
            <person name="Spormann A.M."/>
            <person name="Op den Camp H."/>
            <person name="Overmann J."/>
            <person name="Amann R."/>
            <person name="Jetten M.S.M."/>
            <person name="Mascher T."/>
            <person name="Medema M.H."/>
            <person name="Devos D.P."/>
            <person name="Kaster A.-K."/>
            <person name="Ovreas L."/>
            <person name="Rohde M."/>
            <person name="Galperin M.Y."/>
            <person name="Jogler C."/>
        </authorList>
    </citation>
    <scope>NUCLEOTIDE SEQUENCE [LARGE SCALE GENOMIC DNA]</scope>
    <source>
        <strain evidence="18 19">EC9</strain>
    </source>
</reference>
<dbReference type="PANTHER" id="PTHR21022">
    <property type="entry name" value="PREPHENATE DEHYDRATASE P PROTEIN"/>
    <property type="match status" value="1"/>
</dbReference>
<accession>A0A517LXV7</accession>
<dbReference type="FunFam" id="3.40.190.10:FF:000034">
    <property type="entry name" value="Chorismate mutase/prephenate dehydratase"/>
    <property type="match status" value="1"/>
</dbReference>
<feature type="domain" description="ACT" evidence="17">
    <location>
        <begin position="265"/>
        <end position="342"/>
    </location>
</feature>
<comment type="function">
    <text evidence="2">Catalyzes the Claisen rearrangement of chorismate to prephenate and the decarboxylation/dehydration of prephenate to phenylpyruvate.</text>
</comment>
<dbReference type="PANTHER" id="PTHR21022:SF19">
    <property type="entry name" value="PREPHENATE DEHYDRATASE-RELATED"/>
    <property type="match status" value="1"/>
</dbReference>
<dbReference type="GO" id="GO:0005737">
    <property type="term" value="C:cytoplasm"/>
    <property type="evidence" value="ECO:0007669"/>
    <property type="project" value="TreeGrafter"/>
</dbReference>